<dbReference type="Proteomes" id="UP000199051">
    <property type="component" value="Unassembled WGS sequence"/>
</dbReference>
<evidence type="ECO:0000313" key="2">
    <source>
        <dbReference type="Proteomes" id="UP000199051"/>
    </source>
</evidence>
<reference evidence="2" key="1">
    <citation type="submission" date="2016-10" db="EMBL/GenBank/DDBJ databases">
        <authorList>
            <person name="Varghese N."/>
            <person name="Submissions S."/>
        </authorList>
    </citation>
    <scope>NUCLEOTIDE SEQUENCE [LARGE SCALE GENOMIC DNA]</scope>
    <source>
        <strain evidence="2">DSM 44260</strain>
    </source>
</reference>
<dbReference type="RefSeq" id="WP_092784647.1">
    <property type="nucleotide sequence ID" value="NZ_FOGI01000013.1"/>
</dbReference>
<protein>
    <submittedName>
        <fullName evidence="1">Uncharacterized protein</fullName>
    </submittedName>
</protein>
<dbReference type="STRING" id="155974.SAMN04487818_11321"/>
<proteinExistence type="predicted"/>
<accession>A0A1H9X637</accession>
<evidence type="ECO:0000313" key="1">
    <source>
        <dbReference type="EMBL" id="SES41615.1"/>
    </source>
</evidence>
<gene>
    <name evidence="1" type="ORF">SAMN04487818_11321</name>
</gene>
<keyword evidence="2" id="KW-1185">Reference proteome</keyword>
<sequence length="152" mass="15975">MTAFLVITWVAIVVLFLGLAAVLREVRLLRAVVGRDAGGFSGAADIELGPRFAGRVVLAADTGCPLCREVAERLTDAVLLTHEPASAWDVGLDVVSDREAWRAVSHLAPPVLMSVGADGVVRRVSLPVRAEQVDAVLDDWGVRGGAHAGSDT</sequence>
<dbReference type="EMBL" id="FOGI01000013">
    <property type="protein sequence ID" value="SES41615.1"/>
    <property type="molecule type" value="Genomic_DNA"/>
</dbReference>
<organism evidence="1 2">
    <name type="scientific">Actinokineospora terrae</name>
    <dbReference type="NCBI Taxonomy" id="155974"/>
    <lineage>
        <taxon>Bacteria</taxon>
        <taxon>Bacillati</taxon>
        <taxon>Actinomycetota</taxon>
        <taxon>Actinomycetes</taxon>
        <taxon>Pseudonocardiales</taxon>
        <taxon>Pseudonocardiaceae</taxon>
        <taxon>Actinokineospora</taxon>
    </lineage>
</organism>
<name>A0A1H9X637_9PSEU</name>
<dbReference type="AlphaFoldDB" id="A0A1H9X637"/>